<feature type="compositionally biased region" description="Polar residues" evidence="1">
    <location>
        <begin position="389"/>
        <end position="403"/>
    </location>
</feature>
<dbReference type="HOGENOM" id="CLU_464606_0_0_1"/>
<feature type="compositionally biased region" description="Basic and acidic residues" evidence="1">
    <location>
        <begin position="450"/>
        <end position="474"/>
    </location>
</feature>
<dbReference type="RefSeq" id="XP_001838175.2">
    <property type="nucleotide sequence ID" value="XM_001838123.2"/>
</dbReference>
<feature type="region of interest" description="Disordered" evidence="1">
    <location>
        <begin position="121"/>
        <end position="156"/>
    </location>
</feature>
<name>A8P1T8_COPC7</name>
<dbReference type="KEGG" id="cci:CC1G_05656"/>
<evidence type="ECO:0000313" key="2">
    <source>
        <dbReference type="EMBL" id="EAU83752.2"/>
    </source>
</evidence>
<protein>
    <submittedName>
        <fullName evidence="2">Uncharacterized protein</fullName>
    </submittedName>
</protein>
<dbReference type="GeneID" id="6014745"/>
<dbReference type="Proteomes" id="UP000001861">
    <property type="component" value="Unassembled WGS sequence"/>
</dbReference>
<feature type="compositionally biased region" description="Polar residues" evidence="1">
    <location>
        <begin position="523"/>
        <end position="548"/>
    </location>
</feature>
<feature type="compositionally biased region" description="Pro residues" evidence="1">
    <location>
        <begin position="184"/>
        <end position="193"/>
    </location>
</feature>
<feature type="region of interest" description="Disordered" evidence="1">
    <location>
        <begin position="169"/>
        <end position="258"/>
    </location>
</feature>
<evidence type="ECO:0000256" key="1">
    <source>
        <dbReference type="SAM" id="MobiDB-lite"/>
    </source>
</evidence>
<feature type="region of interest" description="Disordered" evidence="1">
    <location>
        <begin position="381"/>
        <end position="551"/>
    </location>
</feature>
<evidence type="ECO:0000313" key="3">
    <source>
        <dbReference type="Proteomes" id="UP000001861"/>
    </source>
</evidence>
<gene>
    <name evidence="2" type="ORF">CC1G_05656</name>
</gene>
<feature type="compositionally biased region" description="Polar residues" evidence="1">
    <location>
        <begin position="476"/>
        <end position="495"/>
    </location>
</feature>
<dbReference type="InParanoid" id="A8P1T8"/>
<dbReference type="AlphaFoldDB" id="A8P1T8"/>
<organism evidence="2 3">
    <name type="scientific">Coprinopsis cinerea (strain Okayama-7 / 130 / ATCC MYA-4618 / FGSC 9003)</name>
    <name type="common">Inky cap fungus</name>
    <name type="synonym">Hormographiella aspergillata</name>
    <dbReference type="NCBI Taxonomy" id="240176"/>
    <lineage>
        <taxon>Eukaryota</taxon>
        <taxon>Fungi</taxon>
        <taxon>Dikarya</taxon>
        <taxon>Basidiomycota</taxon>
        <taxon>Agaricomycotina</taxon>
        <taxon>Agaricomycetes</taxon>
        <taxon>Agaricomycetidae</taxon>
        <taxon>Agaricales</taxon>
        <taxon>Agaricineae</taxon>
        <taxon>Psathyrellaceae</taxon>
        <taxon>Coprinopsis</taxon>
    </lineage>
</organism>
<accession>A8P1T8</accession>
<dbReference type="VEuPathDB" id="FungiDB:CC1G_05656"/>
<keyword evidence="3" id="KW-1185">Reference proteome</keyword>
<reference evidence="2 3" key="1">
    <citation type="journal article" date="2010" name="Proc. Natl. Acad. Sci. U.S.A.">
        <title>Insights into evolution of multicellular fungi from the assembled chromosomes of the mushroom Coprinopsis cinerea (Coprinus cinereus).</title>
        <authorList>
            <person name="Stajich J.E."/>
            <person name="Wilke S.K."/>
            <person name="Ahren D."/>
            <person name="Au C.H."/>
            <person name="Birren B.W."/>
            <person name="Borodovsky M."/>
            <person name="Burns C."/>
            <person name="Canback B."/>
            <person name="Casselton L.A."/>
            <person name="Cheng C.K."/>
            <person name="Deng J."/>
            <person name="Dietrich F.S."/>
            <person name="Fargo D.C."/>
            <person name="Farman M.L."/>
            <person name="Gathman A.C."/>
            <person name="Goldberg J."/>
            <person name="Guigo R."/>
            <person name="Hoegger P.J."/>
            <person name="Hooker J.B."/>
            <person name="Huggins A."/>
            <person name="James T.Y."/>
            <person name="Kamada T."/>
            <person name="Kilaru S."/>
            <person name="Kodira C."/>
            <person name="Kues U."/>
            <person name="Kupfer D."/>
            <person name="Kwan H.S."/>
            <person name="Lomsadze A."/>
            <person name="Li W."/>
            <person name="Lilly W.W."/>
            <person name="Ma L.J."/>
            <person name="Mackey A.J."/>
            <person name="Manning G."/>
            <person name="Martin F."/>
            <person name="Muraguchi H."/>
            <person name="Natvig D.O."/>
            <person name="Palmerini H."/>
            <person name="Ramesh M.A."/>
            <person name="Rehmeyer C.J."/>
            <person name="Roe B.A."/>
            <person name="Shenoy N."/>
            <person name="Stanke M."/>
            <person name="Ter-Hovhannisyan V."/>
            <person name="Tunlid A."/>
            <person name="Velagapudi R."/>
            <person name="Vision T.J."/>
            <person name="Zeng Q."/>
            <person name="Zolan M.E."/>
            <person name="Pukkila P.J."/>
        </authorList>
    </citation>
    <scope>NUCLEOTIDE SEQUENCE [LARGE SCALE GENOMIC DNA]</scope>
    <source>
        <strain evidence="3">Okayama-7 / 130 / ATCC MYA-4618 / FGSC 9003</strain>
    </source>
</reference>
<feature type="compositionally biased region" description="Polar residues" evidence="1">
    <location>
        <begin position="1"/>
        <end position="22"/>
    </location>
</feature>
<sequence>MSPNGNWNNKTNGSDEQNSRPSNADGPNGKRPLSPGHSWLRVDLQHWTHHRVQDQLRQRLLLQQQQGLRQSQQQLQNNPQQQQQQMTYDAALAAQLAAQVSPPTTASQQYSHGRLISSRTVEVGGSGSRPISSAQRPAPERLSTGYDLLPGDTNDWATRPIKRQRVVRLQRTPPAREMETLPPISIPSVPPMGPNRRSESPDAVNRKFGAEIHSPKKYNESKGHGKAKRGTKRQRDGSPVQKSEQKNNLPAQSTGPVKRWRCPWGKGCSFTTDNPKQVWPHLRDSEYHKLHRKYRVSGTILNEDDIENIQSRKRGKGKGKAVDGKAKVTVDWEKVEFKCDVSSGGVACPSWPRVKSMGGLRGHLYSQHLSRGTFVIYEDANASDREPTVPSTKSERNSPSLGSASLPPIELTTPVAEVPTSPTLSHRAPSPPLAAQLAKKSPSPEESDAPAEHTTAERNVDASGGERSDVERGENLGNQSAPSLQTTPNDSNGVNQGKGKGKERETTTSQNEAVPPATRATEESASSQFPEQSQEPNAAFASTTESQSPDPFLDQFLFELFQFHTNSTASEESEEYASFLQSLWQFQ</sequence>
<feature type="region of interest" description="Disordered" evidence="1">
    <location>
        <begin position="1"/>
        <end position="37"/>
    </location>
</feature>
<feature type="compositionally biased region" description="Polar residues" evidence="1">
    <location>
        <begin position="240"/>
        <end position="255"/>
    </location>
</feature>
<feature type="compositionally biased region" description="Basic and acidic residues" evidence="1">
    <location>
        <begin position="196"/>
        <end position="223"/>
    </location>
</feature>
<comment type="caution">
    <text evidence="2">The sequence shown here is derived from an EMBL/GenBank/DDBJ whole genome shotgun (WGS) entry which is preliminary data.</text>
</comment>
<proteinExistence type="predicted"/>
<dbReference type="EMBL" id="AACS02000013">
    <property type="protein sequence ID" value="EAU83752.2"/>
    <property type="molecule type" value="Genomic_DNA"/>
</dbReference>